<reference evidence="3 4" key="1">
    <citation type="submission" date="2024-02" db="EMBL/GenBank/DDBJ databases">
        <title>A draft genome for the cacao thread blight pathogen Marasmius crinis-equi.</title>
        <authorList>
            <person name="Cohen S.P."/>
            <person name="Baruah I.K."/>
            <person name="Amoako-Attah I."/>
            <person name="Bukari Y."/>
            <person name="Meinhardt L.W."/>
            <person name="Bailey B.A."/>
        </authorList>
    </citation>
    <scope>NUCLEOTIDE SEQUENCE [LARGE SCALE GENOMIC DNA]</scope>
    <source>
        <strain evidence="3 4">GH-76</strain>
    </source>
</reference>
<dbReference type="Gene3D" id="1.20.1280.50">
    <property type="match status" value="1"/>
</dbReference>
<dbReference type="InterPro" id="IPR001810">
    <property type="entry name" value="F-box_dom"/>
</dbReference>
<dbReference type="Proteomes" id="UP001465976">
    <property type="component" value="Unassembled WGS sequence"/>
</dbReference>
<dbReference type="SUPFAM" id="SSF81383">
    <property type="entry name" value="F-box domain"/>
    <property type="match status" value="1"/>
</dbReference>
<dbReference type="Gene3D" id="3.80.10.10">
    <property type="entry name" value="Ribonuclease Inhibitor"/>
    <property type="match status" value="1"/>
</dbReference>
<gene>
    <name evidence="3" type="ORF">V5O48_014971</name>
</gene>
<dbReference type="SUPFAM" id="SSF52047">
    <property type="entry name" value="RNI-like"/>
    <property type="match status" value="1"/>
</dbReference>
<dbReference type="EMBL" id="JBAHYK010001698">
    <property type="protein sequence ID" value="KAL0567025.1"/>
    <property type="molecule type" value="Genomic_DNA"/>
</dbReference>
<evidence type="ECO:0000313" key="3">
    <source>
        <dbReference type="EMBL" id="KAL0567025.1"/>
    </source>
</evidence>
<sequence>MTLELCHSHPFMTTTQSEDTSSNYMSDVGPEGVLEGSEQRKQDDLLDDSEKEDEALKRMKETVETGGTGIVDRLPTEILGEVFKCCPYLESTFCPWQTPWVLGQVCRRWRQLSMNLPELWTKVYLDLWTIIDNFGQDDTASEILKEALRRTADQKLRITITACDIEPITEQKHLLGVLCSTRPRWISLALQGVASSGLWQLYPVQGDSEGFTSLEEVDILEMSYWEHDRRLLKALENAPKLRSIFIHSEMKDEPLFNWANLTEFFVPPDSCHWWAHRLALCTRLETLVFRLRNHNDPVNFRGIIRLDTLRVLRLDYYEHEGYGEDAFDICAILQVPALHSLEINTTSGSGTDLQNLIAMFERSPPANLRSIAIWDVSLTDVTIARLLKATPGVTHLTLRGWMLPYLLTAIASGKVLPNIEHLHFGVAVHCHNNGFLPLPGLTRTALDNLVRVGTPTSTLRSVRVVQTMFTKEIALIPGRAALSSIMMQECSDLTEERARKRMEEDVTPELFEFLFESILCKAGPLTPVIRRNMNENIELLQYALATVEKCKTGLFDGFVDHFTKQADRIERSHILNGLIESGCDAGEAWALIKQQMLTLGENYHPVRSRF</sequence>
<dbReference type="InterPro" id="IPR032675">
    <property type="entry name" value="LRR_dom_sf"/>
</dbReference>
<proteinExistence type="predicted"/>
<comment type="caution">
    <text evidence="3">The sequence shown here is derived from an EMBL/GenBank/DDBJ whole genome shotgun (WGS) entry which is preliminary data.</text>
</comment>
<dbReference type="InterPro" id="IPR036047">
    <property type="entry name" value="F-box-like_dom_sf"/>
</dbReference>
<keyword evidence="4" id="KW-1185">Reference proteome</keyword>
<organism evidence="3 4">
    <name type="scientific">Marasmius crinis-equi</name>
    <dbReference type="NCBI Taxonomy" id="585013"/>
    <lineage>
        <taxon>Eukaryota</taxon>
        <taxon>Fungi</taxon>
        <taxon>Dikarya</taxon>
        <taxon>Basidiomycota</taxon>
        <taxon>Agaricomycotina</taxon>
        <taxon>Agaricomycetes</taxon>
        <taxon>Agaricomycetidae</taxon>
        <taxon>Agaricales</taxon>
        <taxon>Marasmiineae</taxon>
        <taxon>Marasmiaceae</taxon>
        <taxon>Marasmius</taxon>
    </lineage>
</organism>
<feature type="domain" description="F-box" evidence="2">
    <location>
        <begin position="72"/>
        <end position="125"/>
    </location>
</feature>
<feature type="region of interest" description="Disordered" evidence="1">
    <location>
        <begin position="1"/>
        <end position="52"/>
    </location>
</feature>
<evidence type="ECO:0000313" key="4">
    <source>
        <dbReference type="Proteomes" id="UP001465976"/>
    </source>
</evidence>
<evidence type="ECO:0000259" key="2">
    <source>
        <dbReference type="Pfam" id="PF12937"/>
    </source>
</evidence>
<dbReference type="Pfam" id="PF12937">
    <property type="entry name" value="F-box-like"/>
    <property type="match status" value="1"/>
</dbReference>
<evidence type="ECO:0000256" key="1">
    <source>
        <dbReference type="SAM" id="MobiDB-lite"/>
    </source>
</evidence>
<feature type="compositionally biased region" description="Polar residues" evidence="1">
    <location>
        <begin position="11"/>
        <end position="25"/>
    </location>
</feature>
<accession>A0ABR3EVU0</accession>
<protein>
    <recommendedName>
        <fullName evidence="2">F-box domain-containing protein</fullName>
    </recommendedName>
</protein>
<name>A0ABR3EVU0_9AGAR</name>